<reference evidence="1" key="1">
    <citation type="journal article" date="2021" name="Proc. Natl. Acad. Sci. U.S.A.">
        <title>A Catalog of Tens of Thousands of Viruses from Human Metagenomes Reveals Hidden Associations with Chronic Diseases.</title>
        <authorList>
            <person name="Tisza M.J."/>
            <person name="Buck C.B."/>
        </authorList>
    </citation>
    <scope>NUCLEOTIDE SEQUENCE</scope>
    <source>
        <strain evidence="1">Ct1IF5</strain>
    </source>
</reference>
<keyword evidence="1" id="KW-0251">Elongation factor</keyword>
<accession>A0A8S5TEX2</accession>
<sequence>MNNGVNYTIVSVLPSYITFECPFCHEEVEVDYNDVDFKN</sequence>
<dbReference type="EMBL" id="BK032815">
    <property type="protein sequence ID" value="DAF61696.1"/>
    <property type="molecule type" value="Genomic_DNA"/>
</dbReference>
<evidence type="ECO:0000313" key="1">
    <source>
        <dbReference type="EMBL" id="DAF61696.1"/>
    </source>
</evidence>
<organism evidence="1">
    <name type="scientific">Siphoviridae sp. ct1IF5</name>
    <dbReference type="NCBI Taxonomy" id="2827765"/>
    <lineage>
        <taxon>Viruses</taxon>
        <taxon>Duplodnaviria</taxon>
        <taxon>Heunggongvirae</taxon>
        <taxon>Uroviricota</taxon>
        <taxon>Caudoviricetes</taxon>
    </lineage>
</organism>
<keyword evidence="1" id="KW-0648">Protein biosynthesis</keyword>
<proteinExistence type="predicted"/>
<protein>
    <submittedName>
        <fullName evidence="1">Transcription elongation factor Elf1 like</fullName>
    </submittedName>
</protein>
<name>A0A8S5TEX2_9CAUD</name>